<accession>A0ACB5RS80</accession>
<gene>
    <name evidence="1" type="primary">g6184</name>
    <name evidence="1" type="ORF">NpPPO83_00006184</name>
</gene>
<comment type="caution">
    <text evidence="1">The sequence shown here is derived from an EMBL/GenBank/DDBJ whole genome shotgun (WGS) entry which is preliminary data.</text>
</comment>
<proteinExistence type="predicted"/>
<sequence>MSHTGETTGTGLRGAAGAVHGVGEAIRGTINTAADSAMGSKSGVAKNQAITDRGIDEIQTGRYHGTGAGVTPADTAAERHNRAAQGEYPSTTHGTTGLGSSGPAHAGATAGSHYPSTTTHDGAYNTSATTGAAGYDNPRSTNAGPHSTNLANTIDPRVGSDRSQQHGTTHGSSGLGSTGTHGTSDLSSTGTHGTSGLSSTGTHGTTGSHNTSGLGSTGTHGTTGSHIQHDNPHSSNAGPHSSNLGNRVDPNVDSDLDKRRGSAHTAGLQGAGGLSGATSHRGSGINPTEIPGGYTTAETTTGHSGVGENSGVPGAHGSHPGNTQGQYDNPKSSNHGPHSSNLLNKLDPRNDSDADHRVAHGTTGTHGTTTGTHGIHDTTTGTHGTTTGTQ</sequence>
<name>A0ACB5RS80_9PEZI</name>
<protein>
    <submittedName>
        <fullName evidence="1">Period circadian protein</fullName>
    </submittedName>
</protein>
<reference evidence="1" key="1">
    <citation type="submission" date="2024-09" db="EMBL/GenBank/DDBJ databases">
        <title>Draft Genome Sequences of Neofusicoccum parvum.</title>
        <authorList>
            <person name="Ashida A."/>
            <person name="Camagna M."/>
            <person name="Tanaka A."/>
            <person name="Takemoto D."/>
        </authorList>
    </citation>
    <scope>NUCLEOTIDE SEQUENCE</scope>
    <source>
        <strain evidence="1">PPO83</strain>
    </source>
</reference>
<evidence type="ECO:0000313" key="2">
    <source>
        <dbReference type="Proteomes" id="UP001165186"/>
    </source>
</evidence>
<dbReference type="EMBL" id="BSXG01000007">
    <property type="protein sequence ID" value="GME23388.1"/>
    <property type="molecule type" value="Genomic_DNA"/>
</dbReference>
<dbReference type="Proteomes" id="UP001165186">
    <property type="component" value="Unassembled WGS sequence"/>
</dbReference>
<keyword evidence="2" id="KW-1185">Reference proteome</keyword>
<organism evidence="1 2">
    <name type="scientific">Neofusicoccum parvum</name>
    <dbReference type="NCBI Taxonomy" id="310453"/>
    <lineage>
        <taxon>Eukaryota</taxon>
        <taxon>Fungi</taxon>
        <taxon>Dikarya</taxon>
        <taxon>Ascomycota</taxon>
        <taxon>Pezizomycotina</taxon>
        <taxon>Dothideomycetes</taxon>
        <taxon>Dothideomycetes incertae sedis</taxon>
        <taxon>Botryosphaeriales</taxon>
        <taxon>Botryosphaeriaceae</taxon>
        <taxon>Neofusicoccum</taxon>
    </lineage>
</organism>
<evidence type="ECO:0000313" key="1">
    <source>
        <dbReference type="EMBL" id="GME23388.1"/>
    </source>
</evidence>
<feature type="non-terminal residue" evidence="1">
    <location>
        <position position="390"/>
    </location>
</feature>